<protein>
    <submittedName>
        <fullName evidence="1">Uncharacterized protein</fullName>
    </submittedName>
</protein>
<dbReference type="EMBL" id="PDXD01000065">
    <property type="protein sequence ID" value="RYN65479.1"/>
    <property type="molecule type" value="Genomic_DNA"/>
</dbReference>
<dbReference type="AlphaFoldDB" id="A0A4Q4N2B3"/>
<comment type="caution">
    <text evidence="1">The sequence shown here is derived from an EMBL/GenBank/DDBJ whole genome shotgun (WGS) entry which is preliminary data.</text>
</comment>
<name>A0A4Q4N2B3_ALTAL</name>
<evidence type="ECO:0000313" key="2">
    <source>
        <dbReference type="Proteomes" id="UP000291422"/>
    </source>
</evidence>
<gene>
    <name evidence="1" type="ORF">AA0117_g12154</name>
</gene>
<reference evidence="2" key="1">
    <citation type="journal article" date="2019" name="bioRxiv">
        <title>Genomics, evolutionary history and diagnostics of the Alternaria alternata species group including apple and Asian pear pathotypes.</title>
        <authorList>
            <person name="Armitage A.D."/>
            <person name="Cockerton H.M."/>
            <person name="Sreenivasaprasad S."/>
            <person name="Woodhall J.W."/>
            <person name="Lane C.R."/>
            <person name="Harrison R.J."/>
            <person name="Clarkson J.P."/>
        </authorList>
    </citation>
    <scope>NUCLEOTIDE SEQUENCE [LARGE SCALE GENOMIC DNA]</scope>
    <source>
        <strain evidence="2">FERA 1177</strain>
    </source>
</reference>
<proteinExistence type="predicted"/>
<accession>A0A4Q4N2B3</accession>
<organism evidence="1 2">
    <name type="scientific">Alternaria alternata</name>
    <name type="common">Alternaria rot fungus</name>
    <name type="synonym">Torula alternata</name>
    <dbReference type="NCBI Taxonomy" id="5599"/>
    <lineage>
        <taxon>Eukaryota</taxon>
        <taxon>Fungi</taxon>
        <taxon>Dikarya</taxon>
        <taxon>Ascomycota</taxon>
        <taxon>Pezizomycotina</taxon>
        <taxon>Dothideomycetes</taxon>
        <taxon>Pleosporomycetidae</taxon>
        <taxon>Pleosporales</taxon>
        <taxon>Pleosporineae</taxon>
        <taxon>Pleosporaceae</taxon>
        <taxon>Alternaria</taxon>
        <taxon>Alternaria sect. Alternaria</taxon>
        <taxon>Alternaria alternata complex</taxon>
    </lineage>
</organism>
<sequence length="55" mass="6256">MLRLRVQLASYLVTPPRPTALQPLSATFPQDKAAEKWVSHTDFATPFWNDRGNSK</sequence>
<dbReference type="Proteomes" id="UP000291422">
    <property type="component" value="Unassembled WGS sequence"/>
</dbReference>
<evidence type="ECO:0000313" key="1">
    <source>
        <dbReference type="EMBL" id="RYN65479.1"/>
    </source>
</evidence>